<gene>
    <name evidence="1" type="ORF">PSH67_14655</name>
</gene>
<keyword evidence="2" id="KW-1185">Reference proteome</keyword>
<proteinExistence type="predicted"/>
<name>A0ABY9G2X3_9PSED</name>
<evidence type="ECO:0000313" key="2">
    <source>
        <dbReference type="Proteomes" id="UP001236748"/>
    </source>
</evidence>
<protein>
    <submittedName>
        <fullName evidence="1">Uncharacterized protein</fullName>
    </submittedName>
</protein>
<dbReference type="Proteomes" id="UP001236748">
    <property type="component" value="Chromosome"/>
</dbReference>
<reference evidence="1 2" key="1">
    <citation type="submission" date="2023-02" db="EMBL/GenBank/DDBJ databases">
        <title>Evolution of Hrp T3SS in non-pathogenic Pseudomonas fluorescens.</title>
        <authorList>
            <person name="Liao K."/>
            <person name="Wei H."/>
            <person name="Gu Y."/>
        </authorList>
    </citation>
    <scope>NUCLEOTIDE SEQUENCE [LARGE SCALE GENOMIC DNA]</scope>
    <source>
        <strain evidence="1 2">FP2043</strain>
    </source>
</reference>
<organism evidence="1 2">
    <name type="scientific">Pseudomonas lurida</name>
    <dbReference type="NCBI Taxonomy" id="244566"/>
    <lineage>
        <taxon>Bacteria</taxon>
        <taxon>Pseudomonadati</taxon>
        <taxon>Pseudomonadota</taxon>
        <taxon>Gammaproteobacteria</taxon>
        <taxon>Pseudomonadales</taxon>
        <taxon>Pseudomonadaceae</taxon>
        <taxon>Pseudomonas</taxon>
    </lineage>
</organism>
<evidence type="ECO:0000313" key="1">
    <source>
        <dbReference type="EMBL" id="WLH09972.1"/>
    </source>
</evidence>
<sequence length="47" mass="5279">MGLRDILVALKGPLASEPGLRENLQRRVMDEEFHNRVLGRLCCSVSV</sequence>
<dbReference type="EMBL" id="CP117450">
    <property type="protein sequence ID" value="WLH09972.1"/>
    <property type="molecule type" value="Genomic_DNA"/>
</dbReference>
<accession>A0ABY9G2X3</accession>